<evidence type="ECO:0000259" key="2">
    <source>
        <dbReference type="Pfam" id="PF11740"/>
    </source>
</evidence>
<dbReference type="AlphaFoldDB" id="A0A2W5FJE6"/>
<proteinExistence type="predicted"/>
<accession>A0A2W5FJE6</accession>
<gene>
    <name evidence="3" type="ORF">DI603_16390</name>
</gene>
<dbReference type="EMBL" id="QFOD01000017">
    <property type="protein sequence ID" value="PZP29639.1"/>
    <property type="molecule type" value="Genomic_DNA"/>
</dbReference>
<dbReference type="Pfam" id="PF11740">
    <property type="entry name" value="KfrA_N"/>
    <property type="match status" value="1"/>
</dbReference>
<feature type="coiled-coil region" evidence="1">
    <location>
        <begin position="92"/>
        <end position="182"/>
    </location>
</feature>
<evidence type="ECO:0000256" key="1">
    <source>
        <dbReference type="SAM" id="Coils"/>
    </source>
</evidence>
<name>A0A2W5FJE6_9BURK</name>
<keyword evidence="1" id="KW-0175">Coiled coil</keyword>
<evidence type="ECO:0000313" key="4">
    <source>
        <dbReference type="Proteomes" id="UP000249633"/>
    </source>
</evidence>
<protein>
    <recommendedName>
        <fullName evidence="2">KfrA N-terminal DNA-binding domain-containing protein</fullName>
    </recommendedName>
</protein>
<dbReference type="InterPro" id="IPR021104">
    <property type="entry name" value="KfrA_DNA-bd_N"/>
</dbReference>
<reference evidence="3 4" key="1">
    <citation type="submission" date="2017-08" db="EMBL/GenBank/DDBJ databases">
        <title>Infants hospitalized years apart are colonized by the same room-sourced microbial strains.</title>
        <authorList>
            <person name="Brooks B."/>
            <person name="Olm M.R."/>
            <person name="Firek B.A."/>
            <person name="Baker R."/>
            <person name="Thomas B.C."/>
            <person name="Morowitz M.J."/>
            <person name="Banfield J.F."/>
        </authorList>
    </citation>
    <scope>NUCLEOTIDE SEQUENCE [LARGE SCALE GENOMIC DNA]</scope>
    <source>
        <strain evidence="3">S2_012_000_R2_81</strain>
    </source>
</reference>
<organism evidence="3 4">
    <name type="scientific">Roseateles depolymerans</name>
    <dbReference type="NCBI Taxonomy" id="76731"/>
    <lineage>
        <taxon>Bacteria</taxon>
        <taxon>Pseudomonadati</taxon>
        <taxon>Pseudomonadota</taxon>
        <taxon>Betaproteobacteria</taxon>
        <taxon>Burkholderiales</taxon>
        <taxon>Sphaerotilaceae</taxon>
        <taxon>Roseateles</taxon>
    </lineage>
</organism>
<sequence length="214" mass="22646">MAKPVATLESVSAAADALAANGVEPSLMLVQERTGGSYTTVKRHLEAWKAKREDEAAAVDVPADVLARGSALARELYVHALRLAEATVAQPLDLAVTALKKAEGQVATAEAEVARLEDAEQSQAEHIDRLEARVRELELSAAAQEATLREKNESLARSESRLAELQAKHEESLEELAGLRASTKATEALHGQLEAIQRGVQGLAGSSGRRTAGG</sequence>
<feature type="domain" description="KfrA N-terminal DNA-binding" evidence="2">
    <location>
        <begin position="8"/>
        <end position="118"/>
    </location>
</feature>
<dbReference type="Proteomes" id="UP000249633">
    <property type="component" value="Unassembled WGS sequence"/>
</dbReference>
<comment type="caution">
    <text evidence="3">The sequence shown here is derived from an EMBL/GenBank/DDBJ whole genome shotgun (WGS) entry which is preliminary data.</text>
</comment>
<evidence type="ECO:0000313" key="3">
    <source>
        <dbReference type="EMBL" id="PZP29639.1"/>
    </source>
</evidence>